<dbReference type="CDD" id="cd22920">
    <property type="entry name" value="HFD_CENP-T"/>
    <property type="match status" value="1"/>
</dbReference>
<evidence type="ECO:0000256" key="5">
    <source>
        <dbReference type="ARBA" id="ARBA00023242"/>
    </source>
</evidence>
<name>H9G566_ANOCA</name>
<dbReference type="STRING" id="28377.ENSACAP00000001405"/>
<dbReference type="AlphaFoldDB" id="H9G566"/>
<evidence type="ECO:0000313" key="7">
    <source>
        <dbReference type="Ensembl" id="ENSACAP00000001405.3"/>
    </source>
</evidence>
<dbReference type="InParanoid" id="H9G566"/>
<protein>
    <recommendedName>
        <fullName evidence="6">CENP-T/Histone H4 histone fold domain-containing protein</fullName>
    </recommendedName>
</protein>
<dbReference type="GeneTree" id="ENSGT00390000003044"/>
<dbReference type="GO" id="GO:0051382">
    <property type="term" value="P:kinetochore assembly"/>
    <property type="evidence" value="ECO:0007669"/>
    <property type="project" value="InterPro"/>
</dbReference>
<comment type="similarity">
    <text evidence="3">Belongs to the CENP-T/CNN1 family.</text>
</comment>
<dbReference type="eggNOG" id="ENOG502RZH1">
    <property type="taxonomic scope" value="Eukaryota"/>
</dbReference>
<proteinExistence type="inferred from homology"/>
<accession>H9G566</accession>
<dbReference type="InterPro" id="IPR028255">
    <property type="entry name" value="CENP-T"/>
</dbReference>
<reference evidence="7" key="1">
    <citation type="submission" date="2009-12" db="EMBL/GenBank/DDBJ databases">
        <title>The Genome Sequence of Anolis carolinensis (Green Anole Lizard).</title>
        <authorList>
            <consortium name="The Genome Sequencing Platform"/>
            <person name="Di Palma F."/>
            <person name="Alfoldi J."/>
            <person name="Heiman D."/>
            <person name="Young S."/>
            <person name="Grabherr M."/>
            <person name="Johnson J."/>
            <person name="Lander E.S."/>
            <person name="Lindblad-Toh K."/>
        </authorList>
    </citation>
    <scope>NUCLEOTIDE SEQUENCE [LARGE SCALE GENOMIC DNA]</scope>
    <source>
        <strain evidence="7">JBL SC #1</strain>
    </source>
</reference>
<comment type="subcellular location">
    <subcellularLocation>
        <location evidence="2">Chromosome</location>
    </subcellularLocation>
    <subcellularLocation>
        <location evidence="1">Nucleus</location>
    </subcellularLocation>
</comment>
<dbReference type="HOGENOM" id="CLU_2764306_0_0_1"/>
<dbReference type="Ensembl" id="ENSACAT00000001438.3">
    <property type="protein sequence ID" value="ENSACAP00000001405.3"/>
    <property type="gene ID" value="ENSACAG00000001517.3"/>
</dbReference>
<evidence type="ECO:0000259" key="6">
    <source>
        <dbReference type="Pfam" id="PF15511"/>
    </source>
</evidence>
<dbReference type="Pfam" id="PF15511">
    <property type="entry name" value="CENP-T_C"/>
    <property type="match status" value="1"/>
</dbReference>
<dbReference type="GO" id="GO:0000776">
    <property type="term" value="C:kinetochore"/>
    <property type="evidence" value="ECO:0007669"/>
    <property type="project" value="InterPro"/>
</dbReference>
<evidence type="ECO:0000256" key="2">
    <source>
        <dbReference type="ARBA" id="ARBA00004286"/>
    </source>
</evidence>
<sequence length="120" mass="13576">MPSRKARRTKDGPELPSSLIKNLFSHYAQVPVSKDAFKVVERSVSVYFKHLSNDLKAFANHAGRKTAEPADMELLMRRQGLITEKTPLNVLIEQHMPLEYRELLLPIATSGNKVVPPKLK</sequence>
<dbReference type="SUPFAM" id="SSF47113">
    <property type="entry name" value="Histone-fold"/>
    <property type="match status" value="1"/>
</dbReference>
<dbReference type="PANTHER" id="PTHR46904:SF1">
    <property type="entry name" value="CENTROMERE PROTEIN T"/>
    <property type="match status" value="1"/>
</dbReference>
<reference evidence="7" key="2">
    <citation type="submission" date="2025-08" db="UniProtKB">
        <authorList>
            <consortium name="Ensembl"/>
        </authorList>
    </citation>
    <scope>IDENTIFICATION</scope>
</reference>
<organism evidence="7 8">
    <name type="scientific">Anolis carolinensis</name>
    <name type="common">Green anole</name>
    <name type="synonym">American chameleon</name>
    <dbReference type="NCBI Taxonomy" id="28377"/>
    <lineage>
        <taxon>Eukaryota</taxon>
        <taxon>Metazoa</taxon>
        <taxon>Chordata</taxon>
        <taxon>Craniata</taxon>
        <taxon>Vertebrata</taxon>
        <taxon>Euteleostomi</taxon>
        <taxon>Lepidosauria</taxon>
        <taxon>Squamata</taxon>
        <taxon>Bifurcata</taxon>
        <taxon>Unidentata</taxon>
        <taxon>Episquamata</taxon>
        <taxon>Toxicofera</taxon>
        <taxon>Iguania</taxon>
        <taxon>Dactyloidae</taxon>
        <taxon>Anolis</taxon>
    </lineage>
</organism>
<keyword evidence="8" id="KW-1185">Reference proteome</keyword>
<dbReference type="PANTHER" id="PTHR46904">
    <property type="entry name" value="CENTROMERE PROTEIN T"/>
    <property type="match status" value="1"/>
</dbReference>
<evidence type="ECO:0000256" key="4">
    <source>
        <dbReference type="ARBA" id="ARBA00022454"/>
    </source>
</evidence>
<dbReference type="Bgee" id="ENSACAG00000001517">
    <property type="expression patterns" value="Expressed in dewlap and 13 other cell types or tissues"/>
</dbReference>
<dbReference type="GO" id="GO:0005634">
    <property type="term" value="C:nucleus"/>
    <property type="evidence" value="ECO:0007669"/>
    <property type="project" value="UniProtKB-SubCell"/>
</dbReference>
<feature type="domain" description="CENP-T/Histone H4 histone fold" evidence="6">
    <location>
        <begin position="9"/>
        <end position="106"/>
    </location>
</feature>
<dbReference type="Proteomes" id="UP000001646">
    <property type="component" value="Unplaced"/>
</dbReference>
<evidence type="ECO:0000256" key="3">
    <source>
        <dbReference type="ARBA" id="ARBA00010137"/>
    </source>
</evidence>
<reference evidence="7" key="3">
    <citation type="submission" date="2025-09" db="UniProtKB">
        <authorList>
            <consortium name="Ensembl"/>
        </authorList>
    </citation>
    <scope>IDENTIFICATION</scope>
</reference>
<dbReference type="GO" id="GO:0046982">
    <property type="term" value="F:protein heterodimerization activity"/>
    <property type="evidence" value="ECO:0007669"/>
    <property type="project" value="InterPro"/>
</dbReference>
<dbReference type="InterPro" id="IPR035425">
    <property type="entry name" value="CENP-T/H4_C"/>
</dbReference>
<keyword evidence="5" id="KW-0539">Nucleus</keyword>
<dbReference type="InterPro" id="IPR009072">
    <property type="entry name" value="Histone-fold"/>
</dbReference>
<gene>
    <name evidence="7" type="primary">cenpt</name>
</gene>
<dbReference type="GO" id="GO:0003677">
    <property type="term" value="F:DNA binding"/>
    <property type="evidence" value="ECO:0007669"/>
    <property type="project" value="InterPro"/>
</dbReference>
<keyword evidence="4" id="KW-0158">Chromosome</keyword>
<evidence type="ECO:0000313" key="8">
    <source>
        <dbReference type="Proteomes" id="UP000001646"/>
    </source>
</evidence>
<dbReference type="Gene3D" id="1.10.20.10">
    <property type="entry name" value="Histone, subunit A"/>
    <property type="match status" value="1"/>
</dbReference>
<evidence type="ECO:0000256" key="1">
    <source>
        <dbReference type="ARBA" id="ARBA00004123"/>
    </source>
</evidence>